<organism evidence="1 2">
    <name type="scientific">Gimesia alba</name>
    <dbReference type="NCBI Taxonomy" id="2527973"/>
    <lineage>
        <taxon>Bacteria</taxon>
        <taxon>Pseudomonadati</taxon>
        <taxon>Planctomycetota</taxon>
        <taxon>Planctomycetia</taxon>
        <taxon>Planctomycetales</taxon>
        <taxon>Planctomycetaceae</taxon>
        <taxon>Gimesia</taxon>
    </lineage>
</organism>
<evidence type="ECO:0000313" key="1">
    <source>
        <dbReference type="EMBL" id="QDT40365.1"/>
    </source>
</evidence>
<dbReference type="AlphaFoldDB" id="A0A517R919"/>
<name>A0A517R919_9PLAN</name>
<evidence type="ECO:0000313" key="2">
    <source>
        <dbReference type="Proteomes" id="UP000317171"/>
    </source>
</evidence>
<accession>A0A517R919</accession>
<sequence>MLSIETMLNSSPPLTHTLSIDRQLKYRMNISSLLDQHYCYALDRQFLLADLIEGLDWHYDVSTGVLSFGDRYHFQAEILGTEAEADATWLWSWANEMSFFHPERIQTALKMKQWGEEADIPELTEPCLSLESIDGHTLGMIAVGEQLGQAYYRGPHAGGAVLLLIVEPQIPWSVENSLQRIITVFPQIISEREVENHQVALRHYLNHYGFEPEETGNTIIVRQQEQVVLRASFDEFHRLQELKTSIL</sequence>
<dbReference type="EMBL" id="CP036269">
    <property type="protein sequence ID" value="QDT40365.1"/>
    <property type="molecule type" value="Genomic_DNA"/>
</dbReference>
<gene>
    <name evidence="1" type="ORF">Pan241w_04210</name>
</gene>
<dbReference type="InterPro" id="IPR049249">
    <property type="entry name" value="DUF6882"/>
</dbReference>
<dbReference type="Pfam" id="PF21813">
    <property type="entry name" value="DUF6882"/>
    <property type="match status" value="1"/>
</dbReference>
<dbReference type="Proteomes" id="UP000317171">
    <property type="component" value="Chromosome"/>
</dbReference>
<protein>
    <submittedName>
        <fullName evidence="1">Uncharacterized protein</fullName>
    </submittedName>
</protein>
<keyword evidence="2" id="KW-1185">Reference proteome</keyword>
<reference evidence="1 2" key="1">
    <citation type="submission" date="2019-02" db="EMBL/GenBank/DDBJ databases">
        <title>Deep-cultivation of Planctomycetes and their phenomic and genomic characterization uncovers novel biology.</title>
        <authorList>
            <person name="Wiegand S."/>
            <person name="Jogler M."/>
            <person name="Boedeker C."/>
            <person name="Pinto D."/>
            <person name="Vollmers J."/>
            <person name="Rivas-Marin E."/>
            <person name="Kohn T."/>
            <person name="Peeters S.H."/>
            <person name="Heuer A."/>
            <person name="Rast P."/>
            <person name="Oberbeckmann S."/>
            <person name="Bunk B."/>
            <person name="Jeske O."/>
            <person name="Meyerdierks A."/>
            <person name="Storesund J.E."/>
            <person name="Kallscheuer N."/>
            <person name="Luecker S."/>
            <person name="Lage O.M."/>
            <person name="Pohl T."/>
            <person name="Merkel B.J."/>
            <person name="Hornburger P."/>
            <person name="Mueller R.-W."/>
            <person name="Bruemmer F."/>
            <person name="Labrenz M."/>
            <person name="Spormann A.M."/>
            <person name="Op den Camp H."/>
            <person name="Overmann J."/>
            <person name="Amann R."/>
            <person name="Jetten M.S.M."/>
            <person name="Mascher T."/>
            <person name="Medema M.H."/>
            <person name="Devos D.P."/>
            <person name="Kaster A.-K."/>
            <person name="Ovreas L."/>
            <person name="Rohde M."/>
            <person name="Galperin M.Y."/>
            <person name="Jogler C."/>
        </authorList>
    </citation>
    <scope>NUCLEOTIDE SEQUENCE [LARGE SCALE GENOMIC DNA]</scope>
    <source>
        <strain evidence="1 2">Pan241w</strain>
    </source>
</reference>
<dbReference type="KEGG" id="gaz:Pan241w_04210"/>
<proteinExistence type="predicted"/>